<feature type="non-terminal residue" evidence="2">
    <location>
        <position position="40"/>
    </location>
</feature>
<gene>
    <name evidence="3" type="ORF">BYL167_LOCUS28165</name>
    <name evidence="2" type="ORF">CJN711_LOCUS28137</name>
</gene>
<evidence type="ECO:0000313" key="2">
    <source>
        <dbReference type="EMBL" id="CAF1516461.1"/>
    </source>
</evidence>
<name>A0A815UB56_9BILA</name>
<protein>
    <submittedName>
        <fullName evidence="2">Uncharacterized protein</fullName>
    </submittedName>
</protein>
<dbReference type="EMBL" id="CAJNOV010013258">
    <property type="protein sequence ID" value="CAF1516461.1"/>
    <property type="molecule type" value="Genomic_DNA"/>
</dbReference>
<evidence type="ECO:0000313" key="4">
    <source>
        <dbReference type="Proteomes" id="UP000663855"/>
    </source>
</evidence>
<dbReference type="AlphaFoldDB" id="A0A815UB56"/>
<feature type="region of interest" description="Disordered" evidence="1">
    <location>
        <begin position="1"/>
        <end position="40"/>
    </location>
</feature>
<proteinExistence type="predicted"/>
<accession>A0A815UB56</accession>
<dbReference type="EMBL" id="CAJOBH010038916">
    <property type="protein sequence ID" value="CAF4317871.1"/>
    <property type="molecule type" value="Genomic_DNA"/>
</dbReference>
<organism evidence="2 4">
    <name type="scientific">Rotaria magnacalcarata</name>
    <dbReference type="NCBI Taxonomy" id="392030"/>
    <lineage>
        <taxon>Eukaryota</taxon>
        <taxon>Metazoa</taxon>
        <taxon>Spiralia</taxon>
        <taxon>Gnathifera</taxon>
        <taxon>Rotifera</taxon>
        <taxon>Eurotatoria</taxon>
        <taxon>Bdelloidea</taxon>
        <taxon>Philodinida</taxon>
        <taxon>Philodinidae</taxon>
        <taxon>Rotaria</taxon>
    </lineage>
</organism>
<comment type="caution">
    <text evidence="2">The sequence shown here is derived from an EMBL/GenBank/DDBJ whole genome shotgun (WGS) entry which is preliminary data.</text>
</comment>
<evidence type="ECO:0000313" key="3">
    <source>
        <dbReference type="EMBL" id="CAF4317871.1"/>
    </source>
</evidence>
<dbReference type="Proteomes" id="UP000663855">
    <property type="component" value="Unassembled WGS sequence"/>
</dbReference>
<evidence type="ECO:0000256" key="1">
    <source>
        <dbReference type="SAM" id="MobiDB-lite"/>
    </source>
</evidence>
<sequence length="40" mass="4873">MSTDRVDETHQYADKISAKLEDENHHHHHQHDNVHYGKRR</sequence>
<dbReference type="Proteomes" id="UP000681967">
    <property type="component" value="Unassembled WGS sequence"/>
</dbReference>
<reference evidence="2" key="1">
    <citation type="submission" date="2021-02" db="EMBL/GenBank/DDBJ databases">
        <authorList>
            <person name="Nowell W R."/>
        </authorList>
    </citation>
    <scope>NUCLEOTIDE SEQUENCE</scope>
</reference>